<keyword evidence="6" id="KW-1185">Reference proteome</keyword>
<sequence>MATRPRVALLVESSRAYGRGLLHGIAEYVRLHGPWSIYLAERGLGDAPSAWLQGWCGEGIIARIENRRIARVVRDLRIPAVDLRGLLTDLGVPRIVTDDEEVARLGVAHLRERGFRHLAFCGFVGADYSDNRSEAFARLVEGAGFACHLYRAGSPPHAAAGTEAREQSGWAEQAEVAHWVKELPKPVGLMACNDIRAQQVLTACRVIGVAVPDEVAVLGVDNDDVLCNLSDPPLSSIVPDTRRIGFEAASLLERMMRGEIVPEDPIAIPPLGVLTRRSTDVLAIDDRAISSAVRFIREHACDGITVADVLAELPLSRSVFERRFVKIFGLTPKAEILRTQLDRVKRLLAETDLPLKQIASRTGFLYPEYLSAAFKERTGLTPGQYRRSAQQR</sequence>
<evidence type="ECO:0000313" key="5">
    <source>
        <dbReference type="EMBL" id="AGA25660.1"/>
    </source>
</evidence>
<reference evidence="5 6" key="1">
    <citation type="submission" date="2012-02" db="EMBL/GenBank/DDBJ databases">
        <title>Complete sequence of chromosome of Singulisphaera acidiphila DSM 18658.</title>
        <authorList>
            <consortium name="US DOE Joint Genome Institute (JGI-PGF)"/>
            <person name="Lucas S."/>
            <person name="Copeland A."/>
            <person name="Lapidus A."/>
            <person name="Glavina del Rio T."/>
            <person name="Dalin E."/>
            <person name="Tice H."/>
            <person name="Bruce D."/>
            <person name="Goodwin L."/>
            <person name="Pitluck S."/>
            <person name="Peters L."/>
            <person name="Ovchinnikova G."/>
            <person name="Chertkov O."/>
            <person name="Kyrpides N."/>
            <person name="Mavromatis K."/>
            <person name="Ivanova N."/>
            <person name="Brettin T."/>
            <person name="Detter J.C."/>
            <person name="Han C."/>
            <person name="Larimer F."/>
            <person name="Land M."/>
            <person name="Hauser L."/>
            <person name="Markowitz V."/>
            <person name="Cheng J.-F."/>
            <person name="Hugenholtz P."/>
            <person name="Woyke T."/>
            <person name="Wu D."/>
            <person name="Tindall B."/>
            <person name="Pomrenke H."/>
            <person name="Brambilla E."/>
            <person name="Klenk H.-P."/>
            <person name="Eisen J.A."/>
        </authorList>
    </citation>
    <scope>NUCLEOTIDE SEQUENCE [LARGE SCALE GENOMIC DNA]</scope>
    <source>
        <strain evidence="6">ATCC BAA-1392 / DSM 18658 / VKM B-2454 / MOB10</strain>
    </source>
</reference>
<proteinExistence type="predicted"/>
<evidence type="ECO:0000313" key="6">
    <source>
        <dbReference type="Proteomes" id="UP000010798"/>
    </source>
</evidence>
<name>L0D9W3_SINAD</name>
<dbReference type="HOGENOM" id="CLU_042405_1_0_0"/>
<dbReference type="EMBL" id="CP003364">
    <property type="protein sequence ID" value="AGA25660.1"/>
    <property type="molecule type" value="Genomic_DNA"/>
</dbReference>
<dbReference type="Gene3D" id="1.10.10.60">
    <property type="entry name" value="Homeodomain-like"/>
    <property type="match status" value="1"/>
</dbReference>
<dbReference type="PANTHER" id="PTHR30146:SF24">
    <property type="entry name" value="XYLOSE OPERON REGULATORY PROTEIN"/>
    <property type="match status" value="1"/>
</dbReference>
<organism evidence="5 6">
    <name type="scientific">Singulisphaera acidiphila (strain ATCC BAA-1392 / DSM 18658 / VKM B-2454 / MOB10)</name>
    <dbReference type="NCBI Taxonomy" id="886293"/>
    <lineage>
        <taxon>Bacteria</taxon>
        <taxon>Pseudomonadati</taxon>
        <taxon>Planctomycetota</taxon>
        <taxon>Planctomycetia</taxon>
        <taxon>Isosphaerales</taxon>
        <taxon>Isosphaeraceae</taxon>
        <taxon>Singulisphaera</taxon>
    </lineage>
</organism>
<dbReference type="InterPro" id="IPR018062">
    <property type="entry name" value="HTH_AraC-typ_CS"/>
</dbReference>
<dbReference type="GO" id="GO:0000976">
    <property type="term" value="F:transcription cis-regulatory region binding"/>
    <property type="evidence" value="ECO:0007669"/>
    <property type="project" value="TreeGrafter"/>
</dbReference>
<dbReference type="InterPro" id="IPR046335">
    <property type="entry name" value="LacI/GalR-like_sensor"/>
</dbReference>
<dbReference type="KEGG" id="saci:Sinac_1271"/>
<dbReference type="eggNOG" id="COG1609">
    <property type="taxonomic scope" value="Bacteria"/>
</dbReference>
<dbReference type="STRING" id="886293.Sinac_1271"/>
<dbReference type="InterPro" id="IPR018060">
    <property type="entry name" value="HTH_AraC"/>
</dbReference>
<dbReference type="GO" id="GO:0003700">
    <property type="term" value="F:DNA-binding transcription factor activity"/>
    <property type="evidence" value="ECO:0007669"/>
    <property type="project" value="InterPro"/>
</dbReference>
<dbReference type="eggNOG" id="COG2207">
    <property type="taxonomic scope" value="Bacteria"/>
</dbReference>
<dbReference type="AlphaFoldDB" id="L0D9W3"/>
<keyword evidence="3" id="KW-0804">Transcription</keyword>
<dbReference type="Pfam" id="PF22177">
    <property type="entry name" value="PBP1_XylR"/>
    <property type="match status" value="1"/>
</dbReference>
<dbReference type="PANTHER" id="PTHR30146">
    <property type="entry name" value="LACI-RELATED TRANSCRIPTIONAL REPRESSOR"/>
    <property type="match status" value="1"/>
</dbReference>
<dbReference type="InterPro" id="IPR028082">
    <property type="entry name" value="Peripla_BP_I"/>
</dbReference>
<dbReference type="Proteomes" id="UP000010798">
    <property type="component" value="Chromosome"/>
</dbReference>
<dbReference type="SUPFAM" id="SSF53822">
    <property type="entry name" value="Periplasmic binding protein-like I"/>
    <property type="match status" value="1"/>
</dbReference>
<evidence type="ECO:0000259" key="4">
    <source>
        <dbReference type="PROSITE" id="PS01124"/>
    </source>
</evidence>
<dbReference type="InterPro" id="IPR009057">
    <property type="entry name" value="Homeodomain-like_sf"/>
</dbReference>
<dbReference type="Gene3D" id="3.40.50.2300">
    <property type="match status" value="2"/>
</dbReference>
<dbReference type="InterPro" id="IPR054031">
    <property type="entry name" value="XylR_PBP1"/>
</dbReference>
<dbReference type="CDD" id="cd01543">
    <property type="entry name" value="PBP1_XylR"/>
    <property type="match status" value="1"/>
</dbReference>
<gene>
    <name evidence="5" type="ordered locus">Sinac_1271</name>
</gene>
<evidence type="ECO:0000256" key="3">
    <source>
        <dbReference type="ARBA" id="ARBA00023163"/>
    </source>
</evidence>
<dbReference type="SMART" id="SM00342">
    <property type="entry name" value="HTH_ARAC"/>
    <property type="match status" value="1"/>
</dbReference>
<dbReference type="Pfam" id="PF13377">
    <property type="entry name" value="Peripla_BP_3"/>
    <property type="match status" value="1"/>
</dbReference>
<dbReference type="PROSITE" id="PS00041">
    <property type="entry name" value="HTH_ARAC_FAMILY_1"/>
    <property type="match status" value="1"/>
</dbReference>
<dbReference type="PROSITE" id="PS01124">
    <property type="entry name" value="HTH_ARAC_FAMILY_2"/>
    <property type="match status" value="1"/>
</dbReference>
<keyword evidence="1" id="KW-0805">Transcription regulation</keyword>
<dbReference type="RefSeq" id="WP_015244834.1">
    <property type="nucleotide sequence ID" value="NC_019892.1"/>
</dbReference>
<dbReference type="SUPFAM" id="SSF46689">
    <property type="entry name" value="Homeodomain-like"/>
    <property type="match status" value="2"/>
</dbReference>
<feature type="domain" description="HTH araC/xylS-type" evidence="4">
    <location>
        <begin position="290"/>
        <end position="388"/>
    </location>
</feature>
<accession>L0D9W3</accession>
<dbReference type="Pfam" id="PF12833">
    <property type="entry name" value="HTH_18"/>
    <property type="match status" value="1"/>
</dbReference>
<evidence type="ECO:0000256" key="1">
    <source>
        <dbReference type="ARBA" id="ARBA00023015"/>
    </source>
</evidence>
<protein>
    <submittedName>
        <fullName evidence="5">Transcriptional regulator</fullName>
    </submittedName>
</protein>
<evidence type="ECO:0000256" key="2">
    <source>
        <dbReference type="ARBA" id="ARBA00023125"/>
    </source>
</evidence>
<keyword evidence="2" id="KW-0238">DNA-binding</keyword>